<dbReference type="SUPFAM" id="SSF54593">
    <property type="entry name" value="Glyoxalase/Bleomycin resistance protein/Dihydroxybiphenyl dioxygenase"/>
    <property type="match status" value="1"/>
</dbReference>
<dbReference type="InterPro" id="IPR037523">
    <property type="entry name" value="VOC_core"/>
</dbReference>
<evidence type="ECO:0000313" key="2">
    <source>
        <dbReference type="EMBL" id="GAA1549739.1"/>
    </source>
</evidence>
<feature type="domain" description="VOC" evidence="1">
    <location>
        <begin position="5"/>
        <end position="114"/>
    </location>
</feature>
<gene>
    <name evidence="2" type="ORF">GCM10009741_62420</name>
</gene>
<accession>A0ABP4MX17</accession>
<sequence>MAGTRLEHARANVADLAAAVEWYTTVLGFEVESYWPPEAPNYVHFVTAAGATFALMEAEGRGARFNFTVDDPDALWARLKDVAVVIEPLFDTAYGTRKFTIADPDGNELGFVRNG</sequence>
<dbReference type="Pfam" id="PF00903">
    <property type="entry name" value="Glyoxalase"/>
    <property type="match status" value="1"/>
</dbReference>
<protein>
    <recommendedName>
        <fullName evidence="1">VOC domain-containing protein</fullName>
    </recommendedName>
</protein>
<proteinExistence type="predicted"/>
<dbReference type="Gene3D" id="3.10.180.10">
    <property type="entry name" value="2,3-Dihydroxybiphenyl 1,2-Dioxygenase, domain 1"/>
    <property type="match status" value="1"/>
</dbReference>
<dbReference type="EMBL" id="BAAANC010000003">
    <property type="protein sequence ID" value="GAA1549739.1"/>
    <property type="molecule type" value="Genomic_DNA"/>
</dbReference>
<evidence type="ECO:0000259" key="1">
    <source>
        <dbReference type="PROSITE" id="PS51819"/>
    </source>
</evidence>
<reference evidence="3" key="1">
    <citation type="journal article" date="2019" name="Int. J. Syst. Evol. Microbiol.">
        <title>The Global Catalogue of Microorganisms (GCM) 10K type strain sequencing project: providing services to taxonomists for standard genome sequencing and annotation.</title>
        <authorList>
            <consortium name="The Broad Institute Genomics Platform"/>
            <consortium name="The Broad Institute Genome Sequencing Center for Infectious Disease"/>
            <person name="Wu L."/>
            <person name="Ma J."/>
        </authorList>
    </citation>
    <scope>NUCLEOTIDE SEQUENCE [LARGE SCALE GENOMIC DNA]</scope>
    <source>
        <strain evidence="3">JCM 14303</strain>
    </source>
</reference>
<dbReference type="RefSeq" id="WP_344180599.1">
    <property type="nucleotide sequence ID" value="NZ_BAAANC010000003.1"/>
</dbReference>
<organism evidence="2 3">
    <name type="scientific">Kribbella lupini</name>
    <dbReference type="NCBI Taxonomy" id="291602"/>
    <lineage>
        <taxon>Bacteria</taxon>
        <taxon>Bacillati</taxon>
        <taxon>Actinomycetota</taxon>
        <taxon>Actinomycetes</taxon>
        <taxon>Propionibacteriales</taxon>
        <taxon>Kribbellaceae</taxon>
        <taxon>Kribbella</taxon>
    </lineage>
</organism>
<name>A0ABP4MX17_9ACTN</name>
<dbReference type="Proteomes" id="UP001500363">
    <property type="component" value="Unassembled WGS sequence"/>
</dbReference>
<evidence type="ECO:0000313" key="3">
    <source>
        <dbReference type="Proteomes" id="UP001500363"/>
    </source>
</evidence>
<dbReference type="PROSITE" id="PS51819">
    <property type="entry name" value="VOC"/>
    <property type="match status" value="1"/>
</dbReference>
<dbReference type="InterPro" id="IPR004360">
    <property type="entry name" value="Glyas_Fos-R_dOase_dom"/>
</dbReference>
<comment type="caution">
    <text evidence="2">The sequence shown here is derived from an EMBL/GenBank/DDBJ whole genome shotgun (WGS) entry which is preliminary data.</text>
</comment>
<keyword evidence="3" id="KW-1185">Reference proteome</keyword>
<dbReference type="InterPro" id="IPR029068">
    <property type="entry name" value="Glyas_Bleomycin-R_OHBP_Dase"/>
</dbReference>